<feature type="region of interest" description="Disordered" evidence="1">
    <location>
        <begin position="499"/>
        <end position="544"/>
    </location>
</feature>
<dbReference type="Proteomes" id="UP001303160">
    <property type="component" value="Unassembled WGS sequence"/>
</dbReference>
<reference evidence="2" key="2">
    <citation type="submission" date="2023-05" db="EMBL/GenBank/DDBJ databases">
        <authorList>
            <consortium name="Lawrence Berkeley National Laboratory"/>
            <person name="Steindorff A."/>
            <person name="Hensen N."/>
            <person name="Bonometti L."/>
            <person name="Westerberg I."/>
            <person name="Brannstrom I.O."/>
            <person name="Guillou S."/>
            <person name="Cros-Aarteil S."/>
            <person name="Calhoun S."/>
            <person name="Haridas S."/>
            <person name="Kuo A."/>
            <person name="Mondo S."/>
            <person name="Pangilinan J."/>
            <person name="Riley R."/>
            <person name="Labutti K."/>
            <person name="Andreopoulos B."/>
            <person name="Lipzen A."/>
            <person name="Chen C."/>
            <person name="Yanf M."/>
            <person name="Daum C."/>
            <person name="Ng V."/>
            <person name="Clum A."/>
            <person name="Ohm R."/>
            <person name="Martin F."/>
            <person name="Silar P."/>
            <person name="Natvig D."/>
            <person name="Lalanne C."/>
            <person name="Gautier V."/>
            <person name="Ament-Velasquez S.L."/>
            <person name="Kruys A."/>
            <person name="Hutchinson M.I."/>
            <person name="Powell A.J."/>
            <person name="Barry K."/>
            <person name="Miller A.N."/>
            <person name="Grigoriev I.V."/>
            <person name="Debuchy R."/>
            <person name="Gladieux P."/>
            <person name="Thoren M.H."/>
            <person name="Johannesson H."/>
        </authorList>
    </citation>
    <scope>NUCLEOTIDE SEQUENCE</scope>
    <source>
        <strain evidence="2">CBS 315.58</strain>
    </source>
</reference>
<dbReference type="AlphaFoldDB" id="A0AAN7ATF9"/>
<feature type="compositionally biased region" description="Basic and acidic residues" evidence="1">
    <location>
        <begin position="499"/>
        <end position="517"/>
    </location>
</feature>
<protein>
    <submittedName>
        <fullName evidence="2">Uncharacterized protein</fullName>
    </submittedName>
</protein>
<organism evidence="2 3">
    <name type="scientific">Triangularia verruculosa</name>
    <dbReference type="NCBI Taxonomy" id="2587418"/>
    <lineage>
        <taxon>Eukaryota</taxon>
        <taxon>Fungi</taxon>
        <taxon>Dikarya</taxon>
        <taxon>Ascomycota</taxon>
        <taxon>Pezizomycotina</taxon>
        <taxon>Sordariomycetes</taxon>
        <taxon>Sordariomycetidae</taxon>
        <taxon>Sordariales</taxon>
        <taxon>Podosporaceae</taxon>
        <taxon>Triangularia</taxon>
    </lineage>
</organism>
<sequence length="710" mass="78444">MALLLAPYNEAMRIGMGFNSYTQQLCVNDIVRKPGGSRASENDLRQANPGEGLPKPTADERPKSFTESSGTVAIKRHSDGGQADVSQIVTWKGGFTDQLSDIAKSLNISGALTVKCAAIQGGASAKLDFLDASTFLQSQANYSINVTVTNQKLVADDVTEFTPIPNLPASKFNEVYGDCFISGFIEGGVLQAVISKTVSDKSDIFNLGGKISIEGKFAGGAVEVEGKAKGGKNETEKNTATKTTISVTWSGGGDIKPDDVAQWDVPAITRVAMEFPDRVAVCPQRTFAILTKYTTLRSFYEQTVKGSPLDYEIAGIYTSALLDSYMAYKVMWEDLHNTIKELDRGAVGGLKRRPTDEKLLTYAQRASEDYNKRMENFNKYKAAVQKSGSYQQQEDLVLAEPLPPTKVEPYAADAFGLDEAARDCRFEMIKIVREVNEVTDNPKVATDPTRNWRYLSPHVFRLLLPSDKEPMPTPEEIAKCKEDLQVKIRECTEKEEEIKEAKRAKAEALRERDELKDGNASTQKSADESDTKSKELASKLSDAEAKLSEAEARLAQLQQGLEEQTAAATANSQRVAQLEAKVAETEREASAIEERYSNGMRELHEEVKNHAAAAESYLRQVDHLSQKLNSGSEVELLNVSYGGRQFLGDGGVEERVKSCIRDRRQLTVSNDFFGCDPRPGDRKYAYFAYQRRGERAVMVTGWEYDNVSFP</sequence>
<evidence type="ECO:0000313" key="2">
    <source>
        <dbReference type="EMBL" id="KAK4197962.1"/>
    </source>
</evidence>
<reference evidence="2" key="1">
    <citation type="journal article" date="2023" name="Mol. Phylogenet. Evol.">
        <title>Genome-scale phylogeny and comparative genomics of the fungal order Sordariales.</title>
        <authorList>
            <person name="Hensen N."/>
            <person name="Bonometti L."/>
            <person name="Westerberg I."/>
            <person name="Brannstrom I.O."/>
            <person name="Guillou S."/>
            <person name="Cros-Aarteil S."/>
            <person name="Calhoun S."/>
            <person name="Haridas S."/>
            <person name="Kuo A."/>
            <person name="Mondo S."/>
            <person name="Pangilinan J."/>
            <person name="Riley R."/>
            <person name="LaButti K."/>
            <person name="Andreopoulos B."/>
            <person name="Lipzen A."/>
            <person name="Chen C."/>
            <person name="Yan M."/>
            <person name="Daum C."/>
            <person name="Ng V."/>
            <person name="Clum A."/>
            <person name="Steindorff A."/>
            <person name="Ohm R.A."/>
            <person name="Martin F."/>
            <person name="Silar P."/>
            <person name="Natvig D.O."/>
            <person name="Lalanne C."/>
            <person name="Gautier V."/>
            <person name="Ament-Velasquez S.L."/>
            <person name="Kruys A."/>
            <person name="Hutchinson M.I."/>
            <person name="Powell A.J."/>
            <person name="Barry K."/>
            <person name="Miller A.N."/>
            <person name="Grigoriev I.V."/>
            <person name="Debuchy R."/>
            <person name="Gladieux P."/>
            <person name="Hiltunen Thoren M."/>
            <person name="Johannesson H."/>
        </authorList>
    </citation>
    <scope>NUCLEOTIDE SEQUENCE</scope>
    <source>
        <strain evidence="2">CBS 315.58</strain>
    </source>
</reference>
<comment type="caution">
    <text evidence="2">The sequence shown here is derived from an EMBL/GenBank/DDBJ whole genome shotgun (WGS) entry which is preliminary data.</text>
</comment>
<evidence type="ECO:0000256" key="1">
    <source>
        <dbReference type="SAM" id="MobiDB-lite"/>
    </source>
</evidence>
<name>A0AAN7ATF9_9PEZI</name>
<feature type="compositionally biased region" description="Basic and acidic residues" evidence="1">
    <location>
        <begin position="525"/>
        <end position="544"/>
    </location>
</feature>
<accession>A0AAN7ATF9</accession>
<feature type="region of interest" description="Disordered" evidence="1">
    <location>
        <begin position="36"/>
        <end position="70"/>
    </location>
</feature>
<gene>
    <name evidence="2" type="ORF">QBC40DRAFT_332216</name>
</gene>
<keyword evidence="3" id="KW-1185">Reference proteome</keyword>
<dbReference type="EMBL" id="MU863953">
    <property type="protein sequence ID" value="KAK4197962.1"/>
    <property type="molecule type" value="Genomic_DNA"/>
</dbReference>
<evidence type="ECO:0000313" key="3">
    <source>
        <dbReference type="Proteomes" id="UP001303160"/>
    </source>
</evidence>
<proteinExistence type="predicted"/>